<dbReference type="Gene3D" id="3.30.1330.60">
    <property type="entry name" value="OmpA-like domain"/>
    <property type="match status" value="1"/>
</dbReference>
<feature type="domain" description="OmpA-like" evidence="6">
    <location>
        <begin position="187"/>
        <end position="306"/>
    </location>
</feature>
<dbReference type="AlphaFoldDB" id="A0A7G8PQK0"/>
<evidence type="ECO:0000256" key="1">
    <source>
        <dbReference type="ARBA" id="ARBA00004442"/>
    </source>
</evidence>
<dbReference type="InterPro" id="IPR006664">
    <property type="entry name" value="OMP_bac"/>
</dbReference>
<keyword evidence="5" id="KW-0732">Signal</keyword>
<evidence type="ECO:0000256" key="3">
    <source>
        <dbReference type="ARBA" id="ARBA00023237"/>
    </source>
</evidence>
<evidence type="ECO:0000259" key="6">
    <source>
        <dbReference type="PROSITE" id="PS51123"/>
    </source>
</evidence>
<evidence type="ECO:0000313" key="8">
    <source>
        <dbReference type="Proteomes" id="UP000515514"/>
    </source>
</evidence>
<dbReference type="GO" id="GO:0009279">
    <property type="term" value="C:cell outer membrane"/>
    <property type="evidence" value="ECO:0007669"/>
    <property type="project" value="UniProtKB-SubCell"/>
</dbReference>
<evidence type="ECO:0000256" key="5">
    <source>
        <dbReference type="SAM" id="SignalP"/>
    </source>
</evidence>
<dbReference type="EMBL" id="CP052909">
    <property type="protein sequence ID" value="QNJ96616.1"/>
    <property type="molecule type" value="Genomic_DNA"/>
</dbReference>
<proteinExistence type="predicted"/>
<dbReference type="InterPro" id="IPR006665">
    <property type="entry name" value="OmpA-like"/>
</dbReference>
<accession>A0A7G8PQK0</accession>
<dbReference type="Proteomes" id="UP000515514">
    <property type="component" value="Chromosome"/>
</dbReference>
<gene>
    <name evidence="7" type="ORF">ALE3EI_0025</name>
</gene>
<reference evidence="7 8" key="1">
    <citation type="submission" date="2020-04" db="EMBL/GenBank/DDBJ databases">
        <title>Genome sequence of Altibacter aquimarinus strain ALE3EI.</title>
        <authorList>
            <person name="Oh H.-M."/>
            <person name="Jang D."/>
        </authorList>
    </citation>
    <scope>NUCLEOTIDE SEQUENCE [LARGE SCALE GENOMIC DNA]</scope>
    <source>
        <strain evidence="7 8">ALE3EI</strain>
    </source>
</reference>
<name>A0A7G8PQK0_9FLAO</name>
<evidence type="ECO:0000313" key="7">
    <source>
        <dbReference type="EMBL" id="QNJ96616.1"/>
    </source>
</evidence>
<dbReference type="PANTHER" id="PTHR30329:SF21">
    <property type="entry name" value="LIPOPROTEIN YIAD-RELATED"/>
    <property type="match status" value="1"/>
</dbReference>
<dbReference type="SUPFAM" id="SSF103088">
    <property type="entry name" value="OmpA-like"/>
    <property type="match status" value="1"/>
</dbReference>
<protein>
    <submittedName>
        <fullName evidence="7">Outer membrane protein</fullName>
    </submittedName>
</protein>
<evidence type="ECO:0000256" key="4">
    <source>
        <dbReference type="PROSITE-ProRule" id="PRU00473"/>
    </source>
</evidence>
<dbReference type="Pfam" id="PF00691">
    <property type="entry name" value="OmpA"/>
    <property type="match status" value="1"/>
</dbReference>
<dbReference type="KEGG" id="alti:ALE3EI_0025"/>
<keyword evidence="2 4" id="KW-0472">Membrane</keyword>
<dbReference type="PROSITE" id="PS51123">
    <property type="entry name" value="OMPA_2"/>
    <property type="match status" value="1"/>
</dbReference>
<feature type="signal peptide" evidence="5">
    <location>
        <begin position="1"/>
        <end position="21"/>
    </location>
</feature>
<dbReference type="CDD" id="cd07185">
    <property type="entry name" value="OmpA_C-like"/>
    <property type="match status" value="1"/>
</dbReference>
<dbReference type="PANTHER" id="PTHR30329">
    <property type="entry name" value="STATOR ELEMENT OF FLAGELLAR MOTOR COMPLEX"/>
    <property type="match status" value="1"/>
</dbReference>
<feature type="chain" id="PRO_5028975306" evidence="5">
    <location>
        <begin position="22"/>
        <end position="316"/>
    </location>
</feature>
<sequence length="316" mass="35152">MRICPILILITILFSASGSTAQEVTGKSYKIDRYKSIYLPLGTLSFADSIVHFRLGFPEPLQKYTDSSQCLHEPNYKRYQDPNFLSLGCGGTVTVAFTDNGFMNLPGDDLYVFEVGPSREPASIEISENGTDWFYAGKIDGGKSVIDLADENISTETVFYFVRVTDLKNLCKSKSAGADIDAIAAITSVIKLSINADVLFDVDEFTLKETASNTLDTLVATIQKVDKATLLIEGHTDSDGTDAYNKTLSENRCYTVVDRIRALLGFEANYDYEIRAFGETRPKVLNDSEENKQINRRVEITVLPPKSYFESLKNKD</sequence>
<keyword evidence="3" id="KW-0998">Cell outer membrane</keyword>
<comment type="subcellular location">
    <subcellularLocation>
        <location evidence="1">Cell outer membrane</location>
    </subcellularLocation>
</comment>
<keyword evidence="8" id="KW-1185">Reference proteome</keyword>
<dbReference type="PRINTS" id="PR01021">
    <property type="entry name" value="OMPADOMAIN"/>
</dbReference>
<dbReference type="InterPro" id="IPR036737">
    <property type="entry name" value="OmpA-like_sf"/>
</dbReference>
<organism evidence="7 8">
    <name type="scientific">Constantimarinum furrinae</name>
    <dbReference type="NCBI Taxonomy" id="2562285"/>
    <lineage>
        <taxon>Bacteria</taxon>
        <taxon>Pseudomonadati</taxon>
        <taxon>Bacteroidota</taxon>
        <taxon>Flavobacteriia</taxon>
        <taxon>Flavobacteriales</taxon>
        <taxon>Flavobacteriaceae</taxon>
        <taxon>Altibacter/Constantimarinum group</taxon>
        <taxon>Constantimarinum</taxon>
    </lineage>
</organism>
<evidence type="ECO:0000256" key="2">
    <source>
        <dbReference type="ARBA" id="ARBA00023136"/>
    </source>
</evidence>
<dbReference type="InterPro" id="IPR050330">
    <property type="entry name" value="Bact_OuterMem_StrucFunc"/>
</dbReference>
<dbReference type="RefSeq" id="WP_186989631.1">
    <property type="nucleotide sequence ID" value="NZ_CP052909.1"/>
</dbReference>